<keyword evidence="10 15" id="KW-0234">DNA repair</keyword>
<evidence type="ECO:0000313" key="19">
    <source>
        <dbReference type="EMBL" id="SEF67538.1"/>
    </source>
</evidence>
<evidence type="ECO:0000256" key="13">
    <source>
        <dbReference type="ARBA" id="ARBA00034808"/>
    </source>
</evidence>
<evidence type="ECO:0000259" key="18">
    <source>
        <dbReference type="PROSITE" id="PS51194"/>
    </source>
</evidence>
<dbReference type="GO" id="GO:0006310">
    <property type="term" value="P:DNA recombination"/>
    <property type="evidence" value="ECO:0007669"/>
    <property type="project" value="UniProtKB-UniRule"/>
</dbReference>
<feature type="domain" description="Helicase ATP-binding" evidence="17">
    <location>
        <begin position="266"/>
        <end position="427"/>
    </location>
</feature>
<evidence type="ECO:0000256" key="10">
    <source>
        <dbReference type="ARBA" id="ARBA00023204"/>
    </source>
</evidence>
<dbReference type="PANTHER" id="PTHR47964">
    <property type="entry name" value="ATP-DEPENDENT DNA HELICASE HOMOLOG RECG, CHLOROPLASTIC"/>
    <property type="match status" value="1"/>
</dbReference>
<evidence type="ECO:0000256" key="2">
    <source>
        <dbReference type="ARBA" id="ARBA00017846"/>
    </source>
</evidence>
<dbReference type="EMBL" id="FNUK01000007">
    <property type="protein sequence ID" value="SEF67538.1"/>
    <property type="molecule type" value="Genomic_DNA"/>
</dbReference>
<evidence type="ECO:0000256" key="7">
    <source>
        <dbReference type="ARBA" id="ARBA00022840"/>
    </source>
</evidence>
<dbReference type="Pfam" id="PF00270">
    <property type="entry name" value="DEAD"/>
    <property type="match status" value="1"/>
</dbReference>
<dbReference type="GO" id="GO:0006281">
    <property type="term" value="P:DNA repair"/>
    <property type="evidence" value="ECO:0007669"/>
    <property type="project" value="UniProtKB-UniRule"/>
</dbReference>
<keyword evidence="9 15" id="KW-0233">DNA recombination</keyword>
<feature type="domain" description="Helicase C-terminal" evidence="18">
    <location>
        <begin position="446"/>
        <end position="606"/>
    </location>
</feature>
<feature type="coiled-coil region" evidence="16">
    <location>
        <begin position="643"/>
        <end position="677"/>
    </location>
</feature>
<dbReference type="InterPro" id="IPR033454">
    <property type="entry name" value="RecG_wedge"/>
</dbReference>
<dbReference type="PROSITE" id="PS51192">
    <property type="entry name" value="HELICASE_ATP_BIND_1"/>
    <property type="match status" value="1"/>
</dbReference>
<comment type="catalytic activity">
    <reaction evidence="12 15">
        <text>Couples ATP hydrolysis with the unwinding of duplex DNA by translocating in the 3'-5' direction.</text>
        <dbReference type="EC" id="5.6.2.4"/>
    </reaction>
</comment>
<evidence type="ECO:0000256" key="8">
    <source>
        <dbReference type="ARBA" id="ARBA00023125"/>
    </source>
</evidence>
<comment type="function">
    <text evidence="15">Plays a critical role in recombination and DNA repair. Helps process Holliday junction intermediates to mature products by catalyzing branch migration. Has replication fork regression activity, unwinds stalled or blocked replication forks to make a HJ that can be resolved. Has a DNA unwinding activity characteristic of a DNA helicase with 3'-5' polarity.</text>
</comment>
<evidence type="ECO:0000256" key="12">
    <source>
        <dbReference type="ARBA" id="ARBA00034617"/>
    </source>
</evidence>
<dbReference type="Proteomes" id="UP000242850">
    <property type="component" value="Unassembled WGS sequence"/>
</dbReference>
<dbReference type="InterPro" id="IPR004609">
    <property type="entry name" value="ATP-dep_DNA_helicase_RecG"/>
</dbReference>
<keyword evidence="20" id="KW-1185">Reference proteome</keyword>
<dbReference type="SMART" id="SM00490">
    <property type="entry name" value="HELICc"/>
    <property type="match status" value="1"/>
</dbReference>
<keyword evidence="4 15" id="KW-0227">DNA damage</keyword>
<comment type="similarity">
    <text evidence="1 15">Belongs to the helicase family. RecG subfamily.</text>
</comment>
<keyword evidence="7 15" id="KW-0067">ATP-binding</keyword>
<dbReference type="SUPFAM" id="SSF52540">
    <property type="entry name" value="P-loop containing nucleoside triphosphate hydrolases"/>
    <property type="match status" value="2"/>
</dbReference>
<dbReference type="SMART" id="SM00487">
    <property type="entry name" value="DEXDc"/>
    <property type="match status" value="1"/>
</dbReference>
<dbReference type="InterPro" id="IPR045562">
    <property type="entry name" value="RecG_dom3_C"/>
</dbReference>
<dbReference type="NCBIfam" id="TIGR00643">
    <property type="entry name" value="recG"/>
    <property type="match status" value="1"/>
</dbReference>
<dbReference type="InterPro" id="IPR047112">
    <property type="entry name" value="RecG/Mfd"/>
</dbReference>
<evidence type="ECO:0000256" key="15">
    <source>
        <dbReference type="RuleBase" id="RU363016"/>
    </source>
</evidence>
<dbReference type="InterPro" id="IPR001650">
    <property type="entry name" value="Helicase_C-like"/>
</dbReference>
<evidence type="ECO:0000256" key="6">
    <source>
        <dbReference type="ARBA" id="ARBA00022806"/>
    </source>
</evidence>
<dbReference type="PROSITE" id="PS51194">
    <property type="entry name" value="HELICASE_CTER"/>
    <property type="match status" value="1"/>
</dbReference>
<dbReference type="GO" id="GO:0043138">
    <property type="term" value="F:3'-5' DNA helicase activity"/>
    <property type="evidence" value="ECO:0007669"/>
    <property type="project" value="UniProtKB-EC"/>
</dbReference>
<evidence type="ECO:0000256" key="4">
    <source>
        <dbReference type="ARBA" id="ARBA00022763"/>
    </source>
</evidence>
<dbReference type="GO" id="GO:0003677">
    <property type="term" value="F:DNA binding"/>
    <property type="evidence" value="ECO:0007669"/>
    <property type="project" value="UniProtKB-KW"/>
</dbReference>
<evidence type="ECO:0000256" key="11">
    <source>
        <dbReference type="ARBA" id="ARBA00023235"/>
    </source>
</evidence>
<dbReference type="NCBIfam" id="NF008165">
    <property type="entry name" value="PRK10917.1-3"/>
    <property type="match status" value="1"/>
</dbReference>
<dbReference type="GO" id="GO:0016887">
    <property type="term" value="F:ATP hydrolysis activity"/>
    <property type="evidence" value="ECO:0007669"/>
    <property type="project" value="RHEA"/>
</dbReference>
<dbReference type="Pfam" id="PF17191">
    <property type="entry name" value="RecG_wedge"/>
    <property type="match status" value="1"/>
</dbReference>
<evidence type="ECO:0000313" key="20">
    <source>
        <dbReference type="Proteomes" id="UP000242850"/>
    </source>
</evidence>
<dbReference type="OrthoDB" id="9804325at2"/>
<accession>A0A1H5TZC7</accession>
<proteinExistence type="inferred from homology"/>
<dbReference type="InterPro" id="IPR027417">
    <property type="entry name" value="P-loop_NTPase"/>
</dbReference>
<dbReference type="RefSeq" id="WP_103895784.1">
    <property type="nucleotide sequence ID" value="NZ_FNUK01000007.1"/>
</dbReference>
<keyword evidence="16" id="KW-0175">Coiled coil</keyword>
<keyword evidence="3 15" id="KW-0547">Nucleotide-binding</keyword>
<dbReference type="Pfam" id="PF00271">
    <property type="entry name" value="Helicase_C"/>
    <property type="match status" value="1"/>
</dbReference>
<name>A0A1H5TZC7_9CLOT</name>
<dbReference type="InterPro" id="IPR014001">
    <property type="entry name" value="Helicase_ATP-bd"/>
</dbReference>
<dbReference type="AlphaFoldDB" id="A0A1H5TZC7"/>
<dbReference type="CDD" id="cd18811">
    <property type="entry name" value="SF2_C_RecG"/>
    <property type="match status" value="1"/>
</dbReference>
<evidence type="ECO:0000256" key="3">
    <source>
        <dbReference type="ARBA" id="ARBA00022741"/>
    </source>
</evidence>
<evidence type="ECO:0000256" key="16">
    <source>
        <dbReference type="SAM" id="Coils"/>
    </source>
</evidence>
<evidence type="ECO:0000256" key="5">
    <source>
        <dbReference type="ARBA" id="ARBA00022801"/>
    </source>
</evidence>
<dbReference type="InterPro" id="IPR012340">
    <property type="entry name" value="NA-bd_OB-fold"/>
</dbReference>
<comment type="catalytic activity">
    <reaction evidence="14 15">
        <text>ATP + H2O = ADP + phosphate + H(+)</text>
        <dbReference type="Rhea" id="RHEA:13065"/>
        <dbReference type="ChEBI" id="CHEBI:15377"/>
        <dbReference type="ChEBI" id="CHEBI:15378"/>
        <dbReference type="ChEBI" id="CHEBI:30616"/>
        <dbReference type="ChEBI" id="CHEBI:43474"/>
        <dbReference type="ChEBI" id="CHEBI:456216"/>
        <dbReference type="EC" id="5.6.2.4"/>
    </reaction>
</comment>
<dbReference type="Pfam" id="PF19833">
    <property type="entry name" value="RecG_dom3_C"/>
    <property type="match status" value="1"/>
</dbReference>
<reference evidence="20" key="1">
    <citation type="submission" date="2016-10" db="EMBL/GenBank/DDBJ databases">
        <authorList>
            <person name="Varghese N."/>
            <person name="Submissions S."/>
        </authorList>
    </citation>
    <scope>NUCLEOTIDE SEQUENCE [LARGE SCALE GENOMIC DNA]</scope>
    <source>
        <strain evidence="20">DSM 5463</strain>
    </source>
</reference>
<evidence type="ECO:0000256" key="1">
    <source>
        <dbReference type="ARBA" id="ARBA00007504"/>
    </source>
</evidence>
<organism evidence="19 20">
    <name type="scientific">Caloramator fervidus</name>
    <dbReference type="NCBI Taxonomy" id="29344"/>
    <lineage>
        <taxon>Bacteria</taxon>
        <taxon>Bacillati</taxon>
        <taxon>Bacillota</taxon>
        <taxon>Clostridia</taxon>
        <taxon>Eubacteriales</taxon>
        <taxon>Clostridiaceae</taxon>
        <taxon>Caloramator</taxon>
    </lineage>
</organism>
<dbReference type="CDD" id="cd17992">
    <property type="entry name" value="DEXHc_RecG"/>
    <property type="match status" value="1"/>
</dbReference>
<evidence type="ECO:0000259" key="17">
    <source>
        <dbReference type="PROSITE" id="PS51192"/>
    </source>
</evidence>
<dbReference type="SUPFAM" id="SSF50249">
    <property type="entry name" value="Nucleic acid-binding proteins"/>
    <property type="match status" value="1"/>
</dbReference>
<evidence type="ECO:0000256" key="9">
    <source>
        <dbReference type="ARBA" id="ARBA00023172"/>
    </source>
</evidence>
<dbReference type="GO" id="GO:0005524">
    <property type="term" value="F:ATP binding"/>
    <property type="evidence" value="ECO:0007669"/>
    <property type="project" value="UniProtKB-KW"/>
</dbReference>
<keyword evidence="5 15" id="KW-0378">Hydrolase</keyword>
<dbReference type="InterPro" id="IPR011545">
    <property type="entry name" value="DEAD/DEAH_box_helicase_dom"/>
</dbReference>
<keyword evidence="11" id="KW-0413">Isomerase</keyword>
<evidence type="ECO:0000256" key="14">
    <source>
        <dbReference type="ARBA" id="ARBA00048988"/>
    </source>
</evidence>
<dbReference type="Gene3D" id="3.40.50.300">
    <property type="entry name" value="P-loop containing nucleotide triphosphate hydrolases"/>
    <property type="match status" value="2"/>
</dbReference>
<gene>
    <name evidence="19" type="ORF">SAMN05660865_00728</name>
</gene>
<dbReference type="EC" id="5.6.2.4" evidence="13 15"/>
<protein>
    <recommendedName>
        <fullName evidence="2 15">ATP-dependent DNA helicase RecG</fullName>
        <ecNumber evidence="13 15">5.6.2.4</ecNumber>
    </recommendedName>
</protein>
<keyword evidence="8" id="KW-0238">DNA-binding</keyword>
<dbReference type="Gene3D" id="2.40.50.140">
    <property type="entry name" value="Nucleic acid-binding proteins"/>
    <property type="match status" value="1"/>
</dbReference>
<keyword evidence="6 15" id="KW-0347">Helicase</keyword>
<dbReference type="CDD" id="cd04488">
    <property type="entry name" value="RecG_wedge_OBF"/>
    <property type="match status" value="1"/>
</dbReference>
<dbReference type="PANTHER" id="PTHR47964:SF1">
    <property type="entry name" value="ATP-DEPENDENT DNA HELICASE HOMOLOG RECG, CHLOROPLASTIC"/>
    <property type="match status" value="1"/>
</dbReference>
<sequence>MDIQYLKGVGPKIAKYLNSLGIYTIKDAIYYFPRDYEDRTNIKPIYLLKNDEMVSLIVEVVQIYPSRITKTGRTLNKILFKNETGYISGIWFNQSFIKNVFKIGERVFLYGKVTRQSGEFIMIDPQYEKDYEELPGINPIYSTNKHISQKLFRKIIRNALNYLDQEVEEIFPESIRKIYNLLDIKTALINIHFPANKEILEAAKYRLKFEELLIIQLGLFELKKKYSNNTTSYAMPVCKEMKELKEKLPFELTDAQRRVIREILTDMKKNKPMNRLLQGDVGSGKTIISVIALFNCAMNGYQGVLMAPTEILAEQHFTTISEILKYWNIKVALLVGSMSKKEKEDILKGIAQGDISIVVGTHALLQDKVEFKNLALVITDEQHRFGVRQRAALVNKGYNPHVLVMTATPIPRTLALFMYGDMDISIIDQLPPGRQKVETYFVRPNMREKVYEFVKKELDKGRQAYVICPLVEESEKLEAESVVEMAESLKNDLLKDYSIGILHGKMSSNEKDEIMRKFKQNEIKVLVSTTVVEVGVNVPNATIIVIENAERFGLAQLHQLRGRVGRGNFKSYCILIADAKTDEALERMKIMTKTNNGFEIAEKDLMIRGTGEFFGTKQHGLPELKIANIFKDIDILKVTRDLAKELIEKNSLYQEEYNKLNNKVNQLLDNIDDMISLN</sequence>
<dbReference type="NCBIfam" id="NF008168">
    <property type="entry name" value="PRK10917.2-2"/>
    <property type="match status" value="1"/>
</dbReference>